<dbReference type="Proteomes" id="UP001159363">
    <property type="component" value="Chromosome 8"/>
</dbReference>
<gene>
    <name evidence="1" type="ORF">PR048_023795</name>
</gene>
<dbReference type="EMBL" id="JARBHB010000009">
    <property type="protein sequence ID" value="KAJ8875888.1"/>
    <property type="molecule type" value="Genomic_DNA"/>
</dbReference>
<comment type="caution">
    <text evidence="1">The sequence shown here is derived from an EMBL/GenBank/DDBJ whole genome shotgun (WGS) entry which is preliminary data.</text>
</comment>
<sequence>MPMIGKVIQRSVYTFCKQYDIANPFDKSSRLAGSKWLKLFLKRHPNISQRKAQSMNPGRAAKLSKFIVGDYFNKLKVVMTRLCIFDKPQLIYNIDEKGCKLALYKQQNVYARKGDKRVHHAASEHGENVSIVSCGNALDQVIAPMILFKGKRLYPEWKDNLLPATEVEMTEN</sequence>
<reference evidence="1 2" key="1">
    <citation type="submission" date="2023-02" db="EMBL/GenBank/DDBJ databases">
        <title>LHISI_Scaffold_Assembly.</title>
        <authorList>
            <person name="Stuart O.P."/>
            <person name="Cleave R."/>
            <person name="Magrath M.J.L."/>
            <person name="Mikheyev A.S."/>
        </authorList>
    </citation>
    <scope>NUCLEOTIDE SEQUENCE [LARGE SCALE GENOMIC DNA]</scope>
    <source>
        <strain evidence="1">Daus_M_001</strain>
        <tissue evidence="1">Leg muscle</tissue>
    </source>
</reference>
<evidence type="ECO:0000313" key="1">
    <source>
        <dbReference type="EMBL" id="KAJ8875888.1"/>
    </source>
</evidence>
<proteinExistence type="predicted"/>
<keyword evidence="2" id="KW-1185">Reference proteome</keyword>
<name>A0ABQ9GV59_9NEOP</name>
<evidence type="ECO:0000313" key="2">
    <source>
        <dbReference type="Proteomes" id="UP001159363"/>
    </source>
</evidence>
<organism evidence="1 2">
    <name type="scientific">Dryococelus australis</name>
    <dbReference type="NCBI Taxonomy" id="614101"/>
    <lineage>
        <taxon>Eukaryota</taxon>
        <taxon>Metazoa</taxon>
        <taxon>Ecdysozoa</taxon>
        <taxon>Arthropoda</taxon>
        <taxon>Hexapoda</taxon>
        <taxon>Insecta</taxon>
        <taxon>Pterygota</taxon>
        <taxon>Neoptera</taxon>
        <taxon>Polyneoptera</taxon>
        <taxon>Phasmatodea</taxon>
        <taxon>Verophasmatodea</taxon>
        <taxon>Anareolatae</taxon>
        <taxon>Phasmatidae</taxon>
        <taxon>Eurycanthinae</taxon>
        <taxon>Dryococelus</taxon>
    </lineage>
</organism>
<protein>
    <recommendedName>
        <fullName evidence="3">HTH CENPB-type domain-containing protein</fullName>
    </recommendedName>
</protein>
<accession>A0ABQ9GV59</accession>
<evidence type="ECO:0008006" key="3">
    <source>
        <dbReference type="Google" id="ProtNLM"/>
    </source>
</evidence>